<dbReference type="OrthoDB" id="5043254at2759"/>
<dbReference type="Proteomes" id="UP000800200">
    <property type="component" value="Unassembled WGS sequence"/>
</dbReference>
<protein>
    <submittedName>
        <fullName evidence="1">Uncharacterized protein</fullName>
    </submittedName>
</protein>
<dbReference type="EMBL" id="ML994641">
    <property type="protein sequence ID" value="KAF2183594.1"/>
    <property type="molecule type" value="Genomic_DNA"/>
</dbReference>
<sequence length="72" mass="8400">IPSLNILLQWLLARWIKYSKNQHIVNSIHMGWFLLQKYYILSNAVPVYATALLLHLSRQRNILIPTGQNATE</sequence>
<evidence type="ECO:0000313" key="1">
    <source>
        <dbReference type="EMBL" id="KAF2183594.1"/>
    </source>
</evidence>
<reference evidence="1" key="1">
    <citation type="journal article" date="2020" name="Stud. Mycol.">
        <title>101 Dothideomycetes genomes: a test case for predicting lifestyles and emergence of pathogens.</title>
        <authorList>
            <person name="Haridas S."/>
            <person name="Albert R."/>
            <person name="Binder M."/>
            <person name="Bloem J."/>
            <person name="Labutti K."/>
            <person name="Salamov A."/>
            <person name="Andreopoulos B."/>
            <person name="Baker S."/>
            <person name="Barry K."/>
            <person name="Bills G."/>
            <person name="Bluhm B."/>
            <person name="Cannon C."/>
            <person name="Castanera R."/>
            <person name="Culley D."/>
            <person name="Daum C."/>
            <person name="Ezra D."/>
            <person name="Gonzalez J."/>
            <person name="Henrissat B."/>
            <person name="Kuo A."/>
            <person name="Liang C."/>
            <person name="Lipzen A."/>
            <person name="Lutzoni F."/>
            <person name="Magnuson J."/>
            <person name="Mondo S."/>
            <person name="Nolan M."/>
            <person name="Ohm R."/>
            <person name="Pangilinan J."/>
            <person name="Park H.-J."/>
            <person name="Ramirez L."/>
            <person name="Alfaro M."/>
            <person name="Sun H."/>
            <person name="Tritt A."/>
            <person name="Yoshinaga Y."/>
            <person name="Zwiers L.-H."/>
            <person name="Turgeon B."/>
            <person name="Goodwin S."/>
            <person name="Spatafora J."/>
            <person name="Crous P."/>
            <person name="Grigoriev I."/>
        </authorList>
    </citation>
    <scope>NUCLEOTIDE SEQUENCE</scope>
    <source>
        <strain evidence="1">CBS 207.26</strain>
    </source>
</reference>
<gene>
    <name evidence="1" type="ORF">K469DRAFT_581869</name>
</gene>
<evidence type="ECO:0000313" key="2">
    <source>
        <dbReference type="Proteomes" id="UP000800200"/>
    </source>
</evidence>
<keyword evidence="2" id="KW-1185">Reference proteome</keyword>
<accession>A0A6A6DVI1</accession>
<feature type="non-terminal residue" evidence="1">
    <location>
        <position position="1"/>
    </location>
</feature>
<dbReference type="AlphaFoldDB" id="A0A6A6DVI1"/>
<organism evidence="1 2">
    <name type="scientific">Zopfia rhizophila CBS 207.26</name>
    <dbReference type="NCBI Taxonomy" id="1314779"/>
    <lineage>
        <taxon>Eukaryota</taxon>
        <taxon>Fungi</taxon>
        <taxon>Dikarya</taxon>
        <taxon>Ascomycota</taxon>
        <taxon>Pezizomycotina</taxon>
        <taxon>Dothideomycetes</taxon>
        <taxon>Dothideomycetes incertae sedis</taxon>
        <taxon>Zopfiaceae</taxon>
        <taxon>Zopfia</taxon>
    </lineage>
</organism>
<name>A0A6A6DVI1_9PEZI</name>
<proteinExistence type="predicted"/>